<sequence>MSIQIKTWNHLWRISHIRLPLISITKLLLPKDPQPQLVVSPSAAKEMKRLAPIFNFMDTVSLS</sequence>
<dbReference type="EMBL" id="GBRH01242101">
    <property type="protein sequence ID" value="JAD55794.1"/>
    <property type="molecule type" value="Transcribed_RNA"/>
</dbReference>
<proteinExistence type="predicted"/>
<reference evidence="1" key="1">
    <citation type="submission" date="2014-09" db="EMBL/GenBank/DDBJ databases">
        <authorList>
            <person name="Magalhaes I.L.F."/>
            <person name="Oliveira U."/>
            <person name="Santos F.R."/>
            <person name="Vidigal T.H.D.A."/>
            <person name="Brescovit A.D."/>
            <person name="Santos A.J."/>
        </authorList>
    </citation>
    <scope>NUCLEOTIDE SEQUENCE</scope>
    <source>
        <tissue evidence="1">Shoot tissue taken approximately 20 cm above the soil surface</tissue>
    </source>
</reference>
<evidence type="ECO:0000313" key="1">
    <source>
        <dbReference type="EMBL" id="JAD55794.1"/>
    </source>
</evidence>
<organism evidence="1">
    <name type="scientific">Arundo donax</name>
    <name type="common">Giant reed</name>
    <name type="synonym">Donax arundinaceus</name>
    <dbReference type="NCBI Taxonomy" id="35708"/>
    <lineage>
        <taxon>Eukaryota</taxon>
        <taxon>Viridiplantae</taxon>
        <taxon>Streptophyta</taxon>
        <taxon>Embryophyta</taxon>
        <taxon>Tracheophyta</taxon>
        <taxon>Spermatophyta</taxon>
        <taxon>Magnoliopsida</taxon>
        <taxon>Liliopsida</taxon>
        <taxon>Poales</taxon>
        <taxon>Poaceae</taxon>
        <taxon>PACMAD clade</taxon>
        <taxon>Arundinoideae</taxon>
        <taxon>Arundineae</taxon>
        <taxon>Arundo</taxon>
    </lineage>
</organism>
<accession>A0A0A9RXK4</accession>
<name>A0A0A9RXK4_ARUDO</name>
<reference evidence="1" key="2">
    <citation type="journal article" date="2015" name="Data Brief">
        <title>Shoot transcriptome of the giant reed, Arundo donax.</title>
        <authorList>
            <person name="Barrero R.A."/>
            <person name="Guerrero F.D."/>
            <person name="Moolhuijzen P."/>
            <person name="Goolsby J.A."/>
            <person name="Tidwell J."/>
            <person name="Bellgard S.E."/>
            <person name="Bellgard M.I."/>
        </authorList>
    </citation>
    <scope>NUCLEOTIDE SEQUENCE</scope>
    <source>
        <tissue evidence="1">Shoot tissue taken approximately 20 cm above the soil surface</tissue>
    </source>
</reference>
<protein>
    <submittedName>
        <fullName evidence="1">Uncharacterized protein</fullName>
    </submittedName>
</protein>
<dbReference type="AlphaFoldDB" id="A0A0A9RXK4"/>